<proteinExistence type="predicted"/>
<sequence>MEFFIFILYILSTITFLKSLQLLIRSSRTSPKLPPGPVPLPVIGSLLKLGDKPHKSLAELAKIYGPIMCLKLGRKTTVVISSPALAQEVLQKQDLAFSTRSIPNAVHAHGHNKYSTVWLPVADQWRSLRKALNSNIFSGNRLDASQNLRRQKVQELIEYAGKCCKEGVTVDIGSAVFKTSLNLLSNTIFSIDMADPTQDSVKQFRHLIWEIMVEIGKPNFVDYFLVLEKIDPQGIRHRLTNHFGKIFELFSQLIDERLELRRLGKSGAENDVIDILLNITEVNGEINRTHIEHLCLDIFAAGTDTTSSSVEWAMAELLRNPETLKKAKAELEQTIGKGKPIEESDIPRLPYLQAIVKETMRIHPPAPLLIPRTVETDVEVYGYTVPQGAQVLVNAWAIGHDPSVWENPTSFMPERFLDLDIDVRGRDFELIPFGGGRRICPGLSLAIRVIPHMLGSLINSFDWKLEGGIKPGSWTWMTNLASLYKRLSPCVLFHCLCDSLIFLVLGKCIRNVAIHFVVHVQFFSLLIRLTEL</sequence>
<organism evidence="1 2">
    <name type="scientific">Vaccinium darrowii</name>
    <dbReference type="NCBI Taxonomy" id="229202"/>
    <lineage>
        <taxon>Eukaryota</taxon>
        <taxon>Viridiplantae</taxon>
        <taxon>Streptophyta</taxon>
        <taxon>Embryophyta</taxon>
        <taxon>Tracheophyta</taxon>
        <taxon>Spermatophyta</taxon>
        <taxon>Magnoliopsida</taxon>
        <taxon>eudicotyledons</taxon>
        <taxon>Gunneridae</taxon>
        <taxon>Pentapetalae</taxon>
        <taxon>asterids</taxon>
        <taxon>Ericales</taxon>
        <taxon>Ericaceae</taxon>
        <taxon>Vaccinioideae</taxon>
        <taxon>Vaccinieae</taxon>
        <taxon>Vaccinium</taxon>
    </lineage>
</organism>
<protein>
    <submittedName>
        <fullName evidence="1">Uncharacterized protein</fullName>
    </submittedName>
</protein>
<name>A0ACB7YB89_9ERIC</name>
<evidence type="ECO:0000313" key="2">
    <source>
        <dbReference type="Proteomes" id="UP000828048"/>
    </source>
</evidence>
<keyword evidence="2" id="KW-1185">Reference proteome</keyword>
<evidence type="ECO:0000313" key="1">
    <source>
        <dbReference type="EMBL" id="KAH7850621.1"/>
    </source>
</evidence>
<accession>A0ACB7YB89</accession>
<dbReference type="Proteomes" id="UP000828048">
    <property type="component" value="Chromosome 8"/>
</dbReference>
<dbReference type="EMBL" id="CM037158">
    <property type="protein sequence ID" value="KAH7850621.1"/>
    <property type="molecule type" value="Genomic_DNA"/>
</dbReference>
<reference evidence="1 2" key="1">
    <citation type="journal article" date="2021" name="Hortic Res">
        <title>High-quality reference genome and annotation aids understanding of berry development for evergreen blueberry (Vaccinium darrowii).</title>
        <authorList>
            <person name="Yu J."/>
            <person name="Hulse-Kemp A.M."/>
            <person name="Babiker E."/>
            <person name="Staton M."/>
        </authorList>
    </citation>
    <scope>NUCLEOTIDE SEQUENCE [LARGE SCALE GENOMIC DNA]</scope>
    <source>
        <strain evidence="2">cv. NJ 8807/NJ 8810</strain>
        <tissue evidence="1">Young leaf</tissue>
    </source>
</reference>
<gene>
    <name evidence="1" type="ORF">Vadar_000501</name>
</gene>
<comment type="caution">
    <text evidence="1">The sequence shown here is derived from an EMBL/GenBank/DDBJ whole genome shotgun (WGS) entry which is preliminary data.</text>
</comment>